<feature type="region of interest" description="Disordered" evidence="1">
    <location>
        <begin position="48"/>
        <end position="67"/>
    </location>
</feature>
<protein>
    <submittedName>
        <fullName evidence="2">Uncharacterized protein</fullName>
    </submittedName>
</protein>
<proteinExistence type="predicted"/>
<feature type="region of interest" description="Disordered" evidence="1">
    <location>
        <begin position="1"/>
        <end position="20"/>
    </location>
</feature>
<dbReference type="Proteomes" id="UP001499987">
    <property type="component" value="Unassembled WGS sequence"/>
</dbReference>
<sequence length="149" mass="15533">MLTLAAPYPAPKSSRTAPSAATEWVCAGSGTARLSRATEPTVTRRLPYRRQSRPTRAMVATAPAEMQSRARPSALCEACTWARTSGMRTTQAANRKPSIAKKAVRASLAADQVRGARTAAVAAVVAGSVVVSAAEDRASVLFSSGTKSE</sequence>
<dbReference type="EMBL" id="BAAALD010000038">
    <property type="protein sequence ID" value="GAA1092803.1"/>
    <property type="molecule type" value="Genomic_DNA"/>
</dbReference>
<accession>A0ABN1TNT6</accession>
<organism evidence="2 3">
    <name type="scientific">Kitasatospora arboriphila</name>
    <dbReference type="NCBI Taxonomy" id="258052"/>
    <lineage>
        <taxon>Bacteria</taxon>
        <taxon>Bacillati</taxon>
        <taxon>Actinomycetota</taxon>
        <taxon>Actinomycetes</taxon>
        <taxon>Kitasatosporales</taxon>
        <taxon>Streptomycetaceae</taxon>
        <taxon>Kitasatospora</taxon>
    </lineage>
</organism>
<keyword evidence="3" id="KW-1185">Reference proteome</keyword>
<comment type="caution">
    <text evidence="2">The sequence shown here is derived from an EMBL/GenBank/DDBJ whole genome shotgun (WGS) entry which is preliminary data.</text>
</comment>
<evidence type="ECO:0000313" key="2">
    <source>
        <dbReference type="EMBL" id="GAA1092803.1"/>
    </source>
</evidence>
<reference evidence="2 3" key="1">
    <citation type="journal article" date="2019" name="Int. J. Syst. Evol. Microbiol.">
        <title>The Global Catalogue of Microorganisms (GCM) 10K type strain sequencing project: providing services to taxonomists for standard genome sequencing and annotation.</title>
        <authorList>
            <consortium name="The Broad Institute Genomics Platform"/>
            <consortium name="The Broad Institute Genome Sequencing Center for Infectious Disease"/>
            <person name="Wu L."/>
            <person name="Ma J."/>
        </authorList>
    </citation>
    <scope>NUCLEOTIDE SEQUENCE [LARGE SCALE GENOMIC DNA]</scope>
    <source>
        <strain evidence="2 3">JCM 13002</strain>
    </source>
</reference>
<name>A0ABN1TNT6_9ACTN</name>
<evidence type="ECO:0000313" key="3">
    <source>
        <dbReference type="Proteomes" id="UP001499987"/>
    </source>
</evidence>
<gene>
    <name evidence="2" type="ORF">GCM10009663_40680</name>
</gene>
<evidence type="ECO:0000256" key="1">
    <source>
        <dbReference type="SAM" id="MobiDB-lite"/>
    </source>
</evidence>